<gene>
    <name evidence="1" type="ORF">HMPREF9303_1472</name>
</gene>
<keyword evidence="2" id="KW-1185">Reference proteome</keyword>
<reference evidence="1 2" key="1">
    <citation type="submission" date="2011-02" db="EMBL/GenBank/DDBJ databases">
        <authorList>
            <person name="Durkin A.S."/>
            <person name="Madupu R."/>
            <person name="Torralba M."/>
            <person name="Gillis M."/>
            <person name="Methe B."/>
            <person name="Sutton G."/>
            <person name="Nelson K.E."/>
        </authorList>
    </citation>
    <scope>NUCLEOTIDE SEQUENCE [LARGE SCALE GENOMIC DNA]</scope>
    <source>
        <strain evidence="1 2">CRIS 18C-A</strain>
    </source>
</reference>
<protein>
    <submittedName>
        <fullName evidence="1">Uncharacterized protein</fullName>
    </submittedName>
</protein>
<organism evidence="1 2">
    <name type="scientific">Prevotella denticola CRIS 18C-A</name>
    <dbReference type="NCBI Taxonomy" id="944557"/>
    <lineage>
        <taxon>Bacteria</taxon>
        <taxon>Pseudomonadati</taxon>
        <taxon>Bacteroidota</taxon>
        <taxon>Bacteroidia</taxon>
        <taxon>Bacteroidales</taxon>
        <taxon>Prevotellaceae</taxon>
        <taxon>Prevotella</taxon>
    </lineage>
</organism>
<evidence type="ECO:0000313" key="2">
    <source>
        <dbReference type="Proteomes" id="UP000003155"/>
    </source>
</evidence>
<evidence type="ECO:0000313" key="1">
    <source>
        <dbReference type="EMBL" id="EGC87567.1"/>
    </source>
</evidence>
<name>F0H3M7_9BACT</name>
<dbReference type="EMBL" id="AEXO01000007">
    <property type="protein sequence ID" value="EGC87567.1"/>
    <property type="molecule type" value="Genomic_DNA"/>
</dbReference>
<dbReference type="Proteomes" id="UP000003155">
    <property type="component" value="Unassembled WGS sequence"/>
</dbReference>
<dbReference type="AlphaFoldDB" id="F0H3M7"/>
<sequence length="563" mass="63980">MMQKVRYSLREEFLVGKIKHNNIKRTEMNIKYFIAASVLMGFMASCSSDDLSQNSTDTGKETENTSLTAFASTEQTNNISTRTSMDYSTGNFFWEKDDKLYVKDDDGGFQTSSNAVDADRQAAFKFMMPGKYTKQEYKVYYPGAKTKEDHVVILDQQKQTAPDDTKNFGENGDCGLGKATLENGQYKFKLDHMVSYLALQPFTSRELKSTYITAIDVETSGSENIAGPYTLDAQQYKLTGTGDKKTITLTTKGTGTYENGFRLTKLDPGVEPYRAFVIIAPGEHKLTIRYHLKDIKTKVEGVMTKTLTSKEYKANNIYDIKSRLDMEEYSAKVYMWDALNDYWNGYEAVQPFLNSDPANNNYPKNESDSNNRWYNTTQMKTTGTKQAQHSAKDCPNINEALWYVFKGDPHWDNIKLWTIGGYLYKGGIWFKNALTIASDNGGLDVESLKTSFEGKDYRNGTKVQQDEFPKKYTLTSEQKTPPTDKTNYFYLPAIDNYLEGRIRNGDGRGMGLEGQYWTSTCYGLHESETSPYYSGAFNITVKESHIGIYRSGRDNGMRCVKFQ</sequence>
<proteinExistence type="predicted"/>
<comment type="caution">
    <text evidence="1">The sequence shown here is derived from an EMBL/GenBank/DDBJ whole genome shotgun (WGS) entry which is preliminary data.</text>
</comment>
<accession>F0H3M7</accession>